<dbReference type="InterPro" id="IPR012341">
    <property type="entry name" value="6hp_glycosidase-like_sf"/>
</dbReference>
<organism evidence="4 5">
    <name type="scientific">Saonia flava</name>
    <dbReference type="NCBI Taxonomy" id="523696"/>
    <lineage>
        <taxon>Bacteria</taxon>
        <taxon>Pseudomonadati</taxon>
        <taxon>Bacteroidota</taxon>
        <taxon>Flavobacteriia</taxon>
        <taxon>Flavobacteriales</taxon>
        <taxon>Flavobacteriaceae</taxon>
        <taxon>Saonia</taxon>
    </lineage>
</organism>
<dbReference type="Gene3D" id="1.50.10.10">
    <property type="match status" value="1"/>
</dbReference>
<dbReference type="PROSITE" id="PS51257">
    <property type="entry name" value="PROKAR_LIPOPROTEIN"/>
    <property type="match status" value="1"/>
</dbReference>
<dbReference type="EMBL" id="JAATJJ010000002">
    <property type="protein sequence ID" value="NJB72661.1"/>
    <property type="molecule type" value="Genomic_DNA"/>
</dbReference>
<evidence type="ECO:0000313" key="5">
    <source>
        <dbReference type="Proteomes" id="UP000590442"/>
    </source>
</evidence>
<dbReference type="InterPro" id="IPR008928">
    <property type="entry name" value="6-hairpin_glycosidase_sf"/>
</dbReference>
<dbReference type="InterPro" id="IPR054363">
    <property type="entry name" value="GH95_cat"/>
</dbReference>
<evidence type="ECO:0000259" key="1">
    <source>
        <dbReference type="Pfam" id="PF14498"/>
    </source>
</evidence>
<evidence type="ECO:0000259" key="3">
    <source>
        <dbReference type="Pfam" id="PF22124"/>
    </source>
</evidence>
<comment type="caution">
    <text evidence="4">The sequence shown here is derived from an EMBL/GenBank/DDBJ whole genome shotgun (WGS) entry which is preliminary data.</text>
</comment>
<keyword evidence="4" id="KW-0378">Hydrolase</keyword>
<dbReference type="InterPro" id="IPR049053">
    <property type="entry name" value="AFCA-like_C"/>
</dbReference>
<dbReference type="AlphaFoldDB" id="A0A846QWE5"/>
<dbReference type="GO" id="GO:0005975">
    <property type="term" value="P:carbohydrate metabolic process"/>
    <property type="evidence" value="ECO:0007669"/>
    <property type="project" value="InterPro"/>
</dbReference>
<feature type="domain" description="Glycosyl hydrolase family 95 catalytic" evidence="3">
    <location>
        <begin position="295"/>
        <end position="701"/>
    </location>
</feature>
<gene>
    <name evidence="4" type="ORF">GGR42_003152</name>
</gene>
<protein>
    <submittedName>
        <fullName evidence="4">Alpha-L-fucosidase 2</fullName>
        <ecNumber evidence="4">3.2.1.51</ecNumber>
    </submittedName>
</protein>
<dbReference type="InterPro" id="IPR027414">
    <property type="entry name" value="GH95_N_dom"/>
</dbReference>
<name>A0A846QWE5_9FLAO</name>
<dbReference type="PANTHER" id="PTHR31084">
    <property type="entry name" value="ALPHA-L-FUCOSIDASE 2"/>
    <property type="match status" value="1"/>
</dbReference>
<feature type="domain" description="Glycosyl hydrolase family 95 N-terminal" evidence="1">
    <location>
        <begin position="29"/>
        <end position="276"/>
    </location>
</feature>
<keyword evidence="4" id="KW-0326">Glycosidase</keyword>
<evidence type="ECO:0000259" key="2">
    <source>
        <dbReference type="Pfam" id="PF21307"/>
    </source>
</evidence>
<dbReference type="PANTHER" id="PTHR31084:SF0">
    <property type="entry name" value="ALPHA-L-FUCOSIDASE 2"/>
    <property type="match status" value="1"/>
</dbReference>
<proteinExistence type="predicted"/>
<dbReference type="Pfam" id="PF21307">
    <property type="entry name" value="Glyco_hydro_95_C"/>
    <property type="match status" value="1"/>
</dbReference>
<dbReference type="Proteomes" id="UP000590442">
    <property type="component" value="Unassembled WGS sequence"/>
</dbReference>
<dbReference type="RefSeq" id="WP_167965910.1">
    <property type="nucleotide sequence ID" value="NZ_JAATJJ010000002.1"/>
</dbReference>
<sequence length="785" mass="89962">MSKYYFIFLSVLSLFSCQEQEKETVANRIWYDQPAEEWMEALPVGNGRLGAMIYGDPQHEHLQLNEDSMWPGGPEWGNSKGTKEDLDLIRKMLREDKPHEADKLIVDRFSYKGVSRSHQTMGDLYIDFQKERKIENYSRSLDLENAVVTVKYSYEGHDYVEKVFASAVDDVLVVEISTTAQEGMDFNLKLDRAKDEGHATVSTSNPSNNEISMEGMVTQFAGAVHSTPTKIDYGVKFQTRLKVKNTSGTVESKKGELQLRGVQKATMLIVCSTSFYHKNFHQNNHKTLSLVENKSFDELLKEHIQDYQKLYKRVDFDLGGYELDSLPINKRLQRIKDSLPDTDLAAKLFQYGRYLLISSSRPGTNPANLQGIWNEHIQAPWNADYHLNINIQMNYWPAEVTNLSECHMPLLDFSDKLLERGRIIAKEQYGINRGAMVHHTTDLWLTPWMRAERPYWGSWIHGGGWLGQHYWEHYKYTNDKDFLKERGYPYLKAVSEFYLDWLIMDERDGTWVSAPETSPENSYIASDGEPAAVSYGNAMGHQIIKEVFDNVLEAADLLEIDDSFTKEVIEKRRKLHPAIVIGDDGRILEWDRPYEEAEKGHRHMSHLYALHPGNDITSKDNKAFEAAKKTIAHRLQHGGAGTGWSRAWMINFDARLMDKESAEENITKFFQISLADNLFDMHPPFQIDGNFGYTAGVAELLMQSHEGFLRVLPTLPNNWETGNIKGLIARGNIEVDIAWENGKLVELVLTSREGKKIKIVYNGMEIEANLPKNTPIKLDGQLQIM</sequence>
<dbReference type="InterPro" id="IPR016518">
    <property type="entry name" value="Alpha-L-fucosidase"/>
</dbReference>
<dbReference type="Pfam" id="PF14498">
    <property type="entry name" value="Glyco_hyd_65N_2"/>
    <property type="match status" value="1"/>
</dbReference>
<keyword evidence="5" id="KW-1185">Reference proteome</keyword>
<feature type="domain" description="Alpha fucosidase A-like C-terminal" evidence="2">
    <location>
        <begin position="703"/>
        <end position="763"/>
    </location>
</feature>
<accession>A0A846QWE5</accession>
<reference evidence="4 5" key="1">
    <citation type="submission" date="2020-03" db="EMBL/GenBank/DDBJ databases">
        <title>Genomic Encyclopedia of Type Strains, Phase IV (KMG-IV): sequencing the most valuable type-strain genomes for metagenomic binning, comparative biology and taxonomic classification.</title>
        <authorList>
            <person name="Goeker M."/>
        </authorList>
    </citation>
    <scope>NUCLEOTIDE SEQUENCE [LARGE SCALE GENOMIC DNA]</scope>
    <source>
        <strain evidence="4 5">DSM 29762</strain>
    </source>
</reference>
<dbReference type="Pfam" id="PF22124">
    <property type="entry name" value="Glyco_hydro_95_cat"/>
    <property type="match status" value="1"/>
</dbReference>
<dbReference type="PIRSF" id="PIRSF007663">
    <property type="entry name" value="UCP007663"/>
    <property type="match status" value="1"/>
</dbReference>
<evidence type="ECO:0000313" key="4">
    <source>
        <dbReference type="EMBL" id="NJB72661.1"/>
    </source>
</evidence>
<dbReference type="SUPFAM" id="SSF48208">
    <property type="entry name" value="Six-hairpin glycosidases"/>
    <property type="match status" value="1"/>
</dbReference>
<dbReference type="EC" id="3.2.1.51" evidence="4"/>
<dbReference type="GO" id="GO:0004560">
    <property type="term" value="F:alpha-L-fucosidase activity"/>
    <property type="evidence" value="ECO:0007669"/>
    <property type="project" value="UniProtKB-EC"/>
</dbReference>